<keyword evidence="3" id="KW-1185">Reference proteome</keyword>
<feature type="chain" id="PRO_5045790570" description="EthD domain-containing protein" evidence="1">
    <location>
        <begin position="23"/>
        <end position="135"/>
    </location>
</feature>
<reference evidence="2 3" key="1">
    <citation type="submission" date="2023-01" db="EMBL/GenBank/DDBJ databases">
        <title>Analysis of 21 Apiospora genomes using comparative genomics revels a genus with tremendous synthesis potential of carbohydrate active enzymes and secondary metabolites.</title>
        <authorList>
            <person name="Sorensen T."/>
        </authorList>
    </citation>
    <scope>NUCLEOTIDE SEQUENCE [LARGE SCALE GENOMIC DNA]</scope>
    <source>
        <strain evidence="2 3">CBS 135458</strain>
    </source>
</reference>
<evidence type="ECO:0000256" key="1">
    <source>
        <dbReference type="SAM" id="SignalP"/>
    </source>
</evidence>
<proteinExistence type="predicted"/>
<dbReference type="InterPro" id="IPR011008">
    <property type="entry name" value="Dimeric_a/b-barrel"/>
</dbReference>
<accession>A0ABR1T6Y4</accession>
<dbReference type="Gene3D" id="3.30.70.100">
    <property type="match status" value="1"/>
</dbReference>
<gene>
    <name evidence="2" type="ORF">PG994_012843</name>
</gene>
<evidence type="ECO:0000313" key="2">
    <source>
        <dbReference type="EMBL" id="KAK8042360.1"/>
    </source>
</evidence>
<dbReference type="SUPFAM" id="SSF54909">
    <property type="entry name" value="Dimeric alpha+beta barrel"/>
    <property type="match status" value="1"/>
</dbReference>
<dbReference type="EMBL" id="JAQQWL010000013">
    <property type="protein sequence ID" value="KAK8042360.1"/>
    <property type="molecule type" value="Genomic_DNA"/>
</dbReference>
<name>A0ABR1T6Y4_9PEZI</name>
<comment type="caution">
    <text evidence="2">The sequence shown here is derived from an EMBL/GenBank/DDBJ whole genome shotgun (WGS) entry which is preliminary data.</text>
</comment>
<dbReference type="GeneID" id="92097315"/>
<protein>
    <recommendedName>
        <fullName evidence="4">EthD domain-containing protein</fullName>
    </recommendedName>
</protein>
<feature type="signal peptide" evidence="1">
    <location>
        <begin position="1"/>
        <end position="22"/>
    </location>
</feature>
<sequence length="135" mass="14588">MRLYPLLLLLVSNSSSIRPVIAAAAAGAPVTMLIAYPATPVFNSTYYLANHVPAVAAAWAPYGLTGYRALQSQTAAGSAGDPYVMVFEAEWPDMDAVNDMLTQTPAEEKQRFEEDEKRFTDKAPVVWFMGVGAQG</sequence>
<evidence type="ECO:0008006" key="4">
    <source>
        <dbReference type="Google" id="ProtNLM"/>
    </source>
</evidence>
<evidence type="ECO:0000313" key="3">
    <source>
        <dbReference type="Proteomes" id="UP001480595"/>
    </source>
</evidence>
<dbReference type="Proteomes" id="UP001480595">
    <property type="component" value="Unassembled WGS sequence"/>
</dbReference>
<keyword evidence="1" id="KW-0732">Signal</keyword>
<organism evidence="2 3">
    <name type="scientific">Apiospora phragmitis</name>
    <dbReference type="NCBI Taxonomy" id="2905665"/>
    <lineage>
        <taxon>Eukaryota</taxon>
        <taxon>Fungi</taxon>
        <taxon>Dikarya</taxon>
        <taxon>Ascomycota</taxon>
        <taxon>Pezizomycotina</taxon>
        <taxon>Sordariomycetes</taxon>
        <taxon>Xylariomycetidae</taxon>
        <taxon>Amphisphaeriales</taxon>
        <taxon>Apiosporaceae</taxon>
        <taxon>Apiospora</taxon>
    </lineage>
</organism>
<dbReference type="RefSeq" id="XP_066709213.1">
    <property type="nucleotide sequence ID" value="XM_066864252.1"/>
</dbReference>